<proteinExistence type="predicted"/>
<dbReference type="Proteomes" id="UP000440713">
    <property type="component" value="Unassembled WGS sequence"/>
</dbReference>
<dbReference type="GO" id="GO:0016758">
    <property type="term" value="F:hexosyltransferase activity"/>
    <property type="evidence" value="ECO:0007669"/>
    <property type="project" value="UniProtKB-ARBA"/>
</dbReference>
<name>A0A6N7WY68_9FIRM</name>
<keyword evidence="3" id="KW-1185">Reference proteome</keyword>
<dbReference type="InterPro" id="IPR001173">
    <property type="entry name" value="Glyco_trans_2-like"/>
</dbReference>
<gene>
    <name evidence="2" type="ORF">FYJ71_02350</name>
</gene>
<dbReference type="PANTHER" id="PTHR22916:SF3">
    <property type="entry name" value="UDP-GLCNAC:BETAGAL BETA-1,3-N-ACETYLGLUCOSAMINYLTRANSFERASE-LIKE PROTEIN 1"/>
    <property type="match status" value="1"/>
</dbReference>
<reference evidence="2 3" key="1">
    <citation type="submission" date="2019-08" db="EMBL/GenBank/DDBJ databases">
        <title>In-depth cultivation of the pig gut microbiome towards novel bacterial diversity and tailored functional studies.</title>
        <authorList>
            <person name="Wylensek D."/>
            <person name="Hitch T.C.A."/>
            <person name="Clavel T."/>
        </authorList>
    </citation>
    <scope>NUCLEOTIDE SEQUENCE [LARGE SCALE GENOMIC DNA]</scope>
    <source>
        <strain evidence="2 3">WCA-SAB-591-4A-A</strain>
    </source>
</reference>
<dbReference type="InterPro" id="IPR029044">
    <property type="entry name" value="Nucleotide-diphossugar_trans"/>
</dbReference>
<dbReference type="EMBL" id="VUNE01000001">
    <property type="protein sequence ID" value="MST61815.1"/>
    <property type="molecule type" value="Genomic_DNA"/>
</dbReference>
<dbReference type="AlphaFoldDB" id="A0A6N7WY68"/>
<dbReference type="Gene3D" id="3.90.550.10">
    <property type="entry name" value="Spore Coat Polysaccharide Biosynthesis Protein SpsA, Chain A"/>
    <property type="match status" value="1"/>
</dbReference>
<evidence type="ECO:0000313" key="2">
    <source>
        <dbReference type="EMBL" id="MST61815.1"/>
    </source>
</evidence>
<keyword evidence="2" id="KW-0808">Transferase</keyword>
<comment type="caution">
    <text evidence="2">The sequence shown here is derived from an EMBL/GenBank/DDBJ whole genome shotgun (WGS) entry which is preliminary data.</text>
</comment>
<accession>A0A6N7WY68</accession>
<dbReference type="Pfam" id="PF00535">
    <property type="entry name" value="Glycos_transf_2"/>
    <property type="match status" value="1"/>
</dbReference>
<organism evidence="2 3">
    <name type="scientific">Peptostreptococcus porci</name>
    <dbReference type="NCBI Taxonomy" id="2652282"/>
    <lineage>
        <taxon>Bacteria</taxon>
        <taxon>Bacillati</taxon>
        <taxon>Bacillota</taxon>
        <taxon>Clostridia</taxon>
        <taxon>Peptostreptococcales</taxon>
        <taxon>Peptostreptococcaceae</taxon>
        <taxon>Peptostreptococcus</taxon>
    </lineage>
</organism>
<dbReference type="RefSeq" id="WP_154537194.1">
    <property type="nucleotide sequence ID" value="NZ_VUNE01000001.1"/>
</dbReference>
<dbReference type="CDD" id="cd00761">
    <property type="entry name" value="Glyco_tranf_GTA_type"/>
    <property type="match status" value="1"/>
</dbReference>
<protein>
    <submittedName>
        <fullName evidence="2">Glycosyltransferase family 2 protein</fullName>
    </submittedName>
</protein>
<dbReference type="SUPFAM" id="SSF53448">
    <property type="entry name" value="Nucleotide-diphospho-sugar transferases"/>
    <property type="match status" value="1"/>
</dbReference>
<evidence type="ECO:0000313" key="3">
    <source>
        <dbReference type="Proteomes" id="UP000440713"/>
    </source>
</evidence>
<feature type="domain" description="Glycosyltransferase 2-like" evidence="1">
    <location>
        <begin position="11"/>
        <end position="135"/>
    </location>
</feature>
<dbReference type="PANTHER" id="PTHR22916">
    <property type="entry name" value="GLYCOSYLTRANSFERASE"/>
    <property type="match status" value="1"/>
</dbReference>
<sequence>MCKDFIDGLVSVIVPVYNAERYIRETLDSIIGQTYKNIEVICVDDMSNDSSREIIKEYESKYSNIKSILLSENAGVANARNIGIENARGRYIAFLDSDDLWLPEKIDKQIDFMEKNGYCFTFTGYRFIDSESQKLNTIVHAKPELTYEKMLRHNAISCLTVVIDRYIVKEIRMKKIHHEDYVAWLDILKQGHKAHGLDELLALYRTRRGSLSGNKFRAACWTWNILRNEEKLGFFKALYYFSNYAVINVYKHFLSK</sequence>
<evidence type="ECO:0000259" key="1">
    <source>
        <dbReference type="Pfam" id="PF00535"/>
    </source>
</evidence>